<feature type="compositionally biased region" description="Polar residues" evidence="6">
    <location>
        <begin position="294"/>
        <end position="305"/>
    </location>
</feature>
<gene>
    <name evidence="9" type="ORF">NCU16721</name>
</gene>
<feature type="region of interest" description="Disordered" evidence="6">
    <location>
        <begin position="382"/>
        <end position="402"/>
    </location>
</feature>
<feature type="domain" description="Rhodopsin" evidence="8">
    <location>
        <begin position="44"/>
        <end position="285"/>
    </location>
</feature>
<dbReference type="VEuPathDB" id="FungiDB:NCU16721"/>
<evidence type="ECO:0000256" key="1">
    <source>
        <dbReference type="ARBA" id="ARBA00004141"/>
    </source>
</evidence>
<dbReference type="InterPro" id="IPR049326">
    <property type="entry name" value="Rhodopsin_dom_fungi"/>
</dbReference>
<dbReference type="InterPro" id="IPR052337">
    <property type="entry name" value="SAT4-like"/>
</dbReference>
<feature type="transmembrane region" description="Helical" evidence="7">
    <location>
        <begin position="220"/>
        <end position="241"/>
    </location>
</feature>
<dbReference type="GO" id="GO:0016020">
    <property type="term" value="C:membrane"/>
    <property type="evidence" value="ECO:0007669"/>
    <property type="project" value="UniProtKB-SubCell"/>
</dbReference>
<feature type="transmembrane region" description="Helical" evidence="7">
    <location>
        <begin position="104"/>
        <end position="131"/>
    </location>
</feature>
<feature type="transmembrane region" description="Helical" evidence="7">
    <location>
        <begin position="187"/>
        <end position="208"/>
    </location>
</feature>
<dbReference type="EMBL" id="CM002239">
    <property type="protein sequence ID" value="ESA42751.1"/>
    <property type="molecule type" value="Genomic_DNA"/>
</dbReference>
<dbReference type="OrthoDB" id="3934549at2759"/>
<dbReference type="STRING" id="367110.V5IPQ9"/>
<dbReference type="Pfam" id="PF20684">
    <property type="entry name" value="Fung_rhodopsin"/>
    <property type="match status" value="1"/>
</dbReference>
<organism evidence="9 10">
    <name type="scientific">Neurospora crassa (strain ATCC 24698 / 74-OR23-1A / CBS 708.71 / DSM 1257 / FGSC 987)</name>
    <dbReference type="NCBI Taxonomy" id="367110"/>
    <lineage>
        <taxon>Eukaryota</taxon>
        <taxon>Fungi</taxon>
        <taxon>Dikarya</taxon>
        <taxon>Ascomycota</taxon>
        <taxon>Pezizomycotina</taxon>
        <taxon>Sordariomycetes</taxon>
        <taxon>Sordariomycetidae</taxon>
        <taxon>Sordariales</taxon>
        <taxon>Sordariaceae</taxon>
        <taxon>Neurospora</taxon>
    </lineage>
</organism>
<evidence type="ECO:0000256" key="2">
    <source>
        <dbReference type="ARBA" id="ARBA00022692"/>
    </source>
</evidence>
<accession>V5IPQ9</accession>
<dbReference type="Proteomes" id="UP000001805">
    <property type="component" value="Chromosome 4, Linkage Group IV"/>
</dbReference>
<comment type="subcellular location">
    <subcellularLocation>
        <location evidence="1">Membrane</location>
        <topology evidence="1">Multi-pass membrane protein</topology>
    </subcellularLocation>
</comment>
<dbReference type="AlphaFoldDB" id="V5IPQ9"/>
<feature type="transmembrane region" description="Helical" evidence="7">
    <location>
        <begin position="60"/>
        <end position="84"/>
    </location>
</feature>
<feature type="transmembrane region" description="Helical" evidence="7">
    <location>
        <begin position="261"/>
        <end position="280"/>
    </location>
</feature>
<protein>
    <submittedName>
        <fullName evidence="9">Integral membrane protein</fullName>
    </submittedName>
</protein>
<dbReference type="RefSeq" id="XP_011394352.1">
    <property type="nucleotide sequence ID" value="XM_011396050.1"/>
</dbReference>
<feature type="transmembrane region" description="Helical" evidence="7">
    <location>
        <begin position="143"/>
        <end position="167"/>
    </location>
</feature>
<dbReference type="PaxDb" id="5141-EFNCRP00000007738"/>
<feature type="region of interest" description="Disordered" evidence="6">
    <location>
        <begin position="291"/>
        <end position="335"/>
    </location>
</feature>
<evidence type="ECO:0000256" key="3">
    <source>
        <dbReference type="ARBA" id="ARBA00022989"/>
    </source>
</evidence>
<dbReference type="KEGG" id="ncr:NCU16721"/>
<evidence type="ECO:0000256" key="6">
    <source>
        <dbReference type="SAM" id="MobiDB-lite"/>
    </source>
</evidence>
<dbReference type="GeneID" id="23569619"/>
<sequence length="434" mass="48785">MRIPPPDVLAQWPTPNYVNPESRGPGLTIIELIMLPLSLMFLGLRLYVRGRLLRKTGWDDWFMIIASIFGTTVSICVILAYTTFGWDKHIWDLTVTEISHGRKISMATQAVFIMSSCFSKVSILVSYLALAPMNSWFRRLTKVSMVFIIAMNCGSFILLFTQCHPVSSYWSLIQSDSADCIQEYAPLMTHAIVTALADFIVWVLPLPTFFRAHIPIHQRIILVVLFSFGLLVVFAACIRMYWVHYVVWETWDPTWEGNQLWAWTAVEIHLGIMCGCVPYFKSLFRFWKGKTSRRGTSNKGTSQSWAGSRRGGGGAGVGGSSKIGDERQRQGQNSRVEVRKVISFSSERSEEPLSPTMGTACTVSVDGVEEIELQEKRTSAFSTVSREVEDQKGGGHAHQGEWGFEFDGARGVQHSKSLSAESTFGNKVEIWRGR</sequence>
<keyword evidence="10" id="KW-1185">Reference proteome</keyword>
<dbReference type="InParanoid" id="V5IPQ9"/>
<evidence type="ECO:0000313" key="10">
    <source>
        <dbReference type="Proteomes" id="UP000001805"/>
    </source>
</evidence>
<dbReference type="PANTHER" id="PTHR33048">
    <property type="entry name" value="PTH11-LIKE INTEGRAL MEMBRANE PROTEIN (AFU_ORTHOLOGUE AFUA_5G11245)"/>
    <property type="match status" value="1"/>
</dbReference>
<evidence type="ECO:0000313" key="9">
    <source>
        <dbReference type="EMBL" id="ESA42751.1"/>
    </source>
</evidence>
<feature type="compositionally biased region" description="Gly residues" evidence="6">
    <location>
        <begin position="309"/>
        <end position="321"/>
    </location>
</feature>
<evidence type="ECO:0000259" key="8">
    <source>
        <dbReference type="Pfam" id="PF20684"/>
    </source>
</evidence>
<keyword evidence="2 7" id="KW-0812">Transmembrane</keyword>
<evidence type="ECO:0000256" key="7">
    <source>
        <dbReference type="SAM" id="Phobius"/>
    </source>
</evidence>
<dbReference type="PANTHER" id="PTHR33048:SF129">
    <property type="entry name" value="INTEGRAL MEMBRANE PROTEIN-RELATED"/>
    <property type="match status" value="1"/>
</dbReference>
<keyword evidence="4 7" id="KW-0472">Membrane</keyword>
<evidence type="ECO:0000256" key="4">
    <source>
        <dbReference type="ARBA" id="ARBA00023136"/>
    </source>
</evidence>
<name>V5IPQ9_NEUCR</name>
<reference evidence="9 10" key="1">
    <citation type="journal article" date="2003" name="Nature">
        <title>The genome sequence of the filamentous fungus Neurospora crassa.</title>
        <authorList>
            <person name="Galagan J.E."/>
            <person name="Calvo S.E."/>
            <person name="Borkovich K.A."/>
            <person name="Selker E.U."/>
            <person name="Read N.D."/>
            <person name="Jaffe D."/>
            <person name="FitzHugh W."/>
            <person name="Ma L.J."/>
            <person name="Smirnov S."/>
            <person name="Purcell S."/>
            <person name="Rehman B."/>
            <person name="Elkins T."/>
            <person name="Engels R."/>
            <person name="Wang S."/>
            <person name="Nielsen C.B."/>
            <person name="Butler J."/>
            <person name="Endrizzi M."/>
            <person name="Qui D."/>
            <person name="Ianakiev P."/>
            <person name="Bell-Pedersen D."/>
            <person name="Nelson M.A."/>
            <person name="Werner-Washburne M."/>
            <person name="Selitrennikoff C.P."/>
            <person name="Kinsey J.A."/>
            <person name="Braun E.L."/>
            <person name="Zelter A."/>
            <person name="Schulte U."/>
            <person name="Kothe G.O."/>
            <person name="Jedd G."/>
            <person name="Mewes W."/>
            <person name="Staben C."/>
            <person name="Marcotte E."/>
            <person name="Greenberg D."/>
            <person name="Roy A."/>
            <person name="Foley K."/>
            <person name="Naylor J."/>
            <person name="Stange-Thomann N."/>
            <person name="Barrett R."/>
            <person name="Gnerre S."/>
            <person name="Kamal M."/>
            <person name="Kamvysselis M."/>
            <person name="Mauceli E."/>
            <person name="Bielke C."/>
            <person name="Rudd S."/>
            <person name="Frishman D."/>
            <person name="Krystofova S."/>
            <person name="Rasmussen C."/>
            <person name="Metzenberg R.L."/>
            <person name="Perkins D.D."/>
            <person name="Kroken S."/>
            <person name="Cogoni C."/>
            <person name="Macino G."/>
            <person name="Catcheside D."/>
            <person name="Li W."/>
            <person name="Pratt R.J."/>
            <person name="Osmani S.A."/>
            <person name="DeSouza C.P."/>
            <person name="Glass L."/>
            <person name="Orbach M.J."/>
            <person name="Berglund J.A."/>
            <person name="Voelker R."/>
            <person name="Yarden O."/>
            <person name="Plamann M."/>
            <person name="Seiler S."/>
            <person name="Dunlap J."/>
            <person name="Radford A."/>
            <person name="Aramayo R."/>
            <person name="Natvig D.O."/>
            <person name="Alex L.A."/>
            <person name="Mannhaupt G."/>
            <person name="Ebbole D.J."/>
            <person name="Freitag M."/>
            <person name="Paulsen I."/>
            <person name="Sachs M.S."/>
            <person name="Lander E.S."/>
            <person name="Nusbaum C."/>
            <person name="Birren B."/>
        </authorList>
    </citation>
    <scope>NUCLEOTIDE SEQUENCE [LARGE SCALE GENOMIC DNA]</scope>
    <source>
        <strain evidence="10">ATCC 24698 / 74-OR23-1A / CBS 708.71 / DSM 1257 / FGSC 987</strain>
    </source>
</reference>
<comment type="similarity">
    <text evidence="5">Belongs to the SAT4 family.</text>
</comment>
<evidence type="ECO:0000256" key="5">
    <source>
        <dbReference type="ARBA" id="ARBA00038359"/>
    </source>
</evidence>
<feature type="transmembrane region" description="Helical" evidence="7">
    <location>
        <begin position="27"/>
        <end position="48"/>
    </location>
</feature>
<proteinExistence type="inferred from homology"/>
<keyword evidence="3 7" id="KW-1133">Transmembrane helix</keyword>